<keyword evidence="7" id="KW-0234">DNA repair</keyword>
<dbReference type="SUPFAM" id="SSF52113">
    <property type="entry name" value="BRCT domain"/>
    <property type="match status" value="1"/>
</dbReference>
<dbReference type="Pfam" id="PF13771">
    <property type="entry name" value="zf-HC5HC2H"/>
    <property type="match status" value="1"/>
</dbReference>
<evidence type="ECO:0000256" key="4">
    <source>
        <dbReference type="ARBA" id="ARBA00022763"/>
    </source>
</evidence>
<keyword evidence="14" id="KW-1185">Reference proteome</keyword>
<dbReference type="GO" id="GO:0045944">
    <property type="term" value="P:positive regulation of transcription by RNA polymerase II"/>
    <property type="evidence" value="ECO:0000318"/>
    <property type="project" value="GO_Central"/>
</dbReference>
<sequence>MSRKRAFSEEIGGATALKSLPTPIGLFEDECVFCHSFRTSQFHGPMVCYLKGRVVSIDECDSSDAIYVHRKCLEWASGIWFKGDIVMDFKPEITRASKLRCARCGLKGAALGCYYGPCLTSFHVPCAVQTIGCRWDGDGYMLCPQHVSNALPCDKQGTDTKENYNASSLHQSQHTDKKGSFDDHNRENEQADQLNISNASLLPQTRSDCHEAEFCTNFSRDGEQTDQLNSSPYIEREQVFDSRRRRKNGQTDHLDISTPCVPHNQHSHPKEEISTDSSRDHHQQIDQLQTSRSSLPLGACQGEEMESDQPDASSCPADELVLLGLCLSVDEKDFVQKFACWTKATLAEEWAENVTHVIVGKGAGSSWCRSFEVLMAILLGKWVVRFEWVADCLQLTPGPEASYEVLLLAASSIDSLGANDGPKQSRIRATEGLQEPKLFSGLCFCLSDLMSPGNRGRTRGLIAAGGGRVLDKRDLRLLPKKDPDPDGRRSPSPVNPRPYFVYDVEAPGGGRFSARLLRREIDEAREQAAAGAQVIGHLSVFDAVAAYDAGILLV</sequence>
<dbReference type="ExpressionAtlas" id="B4FYI5">
    <property type="expression patterns" value="baseline"/>
</dbReference>
<accession>B4FYI5</accession>
<evidence type="ECO:0000256" key="1">
    <source>
        <dbReference type="ARBA" id="ARBA00004123"/>
    </source>
</evidence>
<dbReference type="Proteomes" id="UP000007305">
    <property type="component" value="Chromosome 5"/>
</dbReference>
<dbReference type="GO" id="GO:0070531">
    <property type="term" value="C:BRCA1-A complex"/>
    <property type="evidence" value="ECO:0000318"/>
    <property type="project" value="GO_Central"/>
</dbReference>
<dbReference type="InterPro" id="IPR034732">
    <property type="entry name" value="EPHD"/>
</dbReference>
<dbReference type="EnsemblPlants" id="Zm00001eb245990_T002">
    <property type="protein sequence ID" value="Zm00001eb245990_P002"/>
    <property type="gene ID" value="Zm00001eb245990"/>
</dbReference>
<dbReference type="KEGG" id="zma:100273997"/>
<dbReference type="GO" id="GO:0000724">
    <property type="term" value="P:double-strand break repair via homologous recombination"/>
    <property type="evidence" value="ECO:0000318"/>
    <property type="project" value="GO_Central"/>
</dbReference>
<feature type="domain" description="PHD-type" evidence="11">
    <location>
        <begin position="28"/>
        <end position="147"/>
    </location>
</feature>
<evidence type="ECO:0000259" key="10">
    <source>
        <dbReference type="PROSITE" id="PS50172"/>
    </source>
</evidence>
<reference evidence="13" key="4">
    <citation type="submission" date="2021-05" db="UniProtKB">
        <authorList>
            <consortium name="EnsemblPlants"/>
        </authorList>
    </citation>
    <scope>IDENTIFICATION</scope>
    <source>
        <strain evidence="13">cv. B73</strain>
    </source>
</reference>
<feature type="region of interest" description="Disordered" evidence="9">
    <location>
        <begin position="220"/>
        <end position="288"/>
    </location>
</feature>
<feature type="region of interest" description="Disordered" evidence="9">
    <location>
        <begin position="475"/>
        <end position="497"/>
    </location>
</feature>
<reference evidence="12" key="1">
    <citation type="journal article" date="2009" name="PLoS Genet.">
        <title>Sequencing, mapping, and analysis of 27,455 maize full-length cDNAs.</title>
        <authorList>
            <person name="Soderlund C."/>
            <person name="Descour A."/>
            <person name="Kudrna D."/>
            <person name="Bomhoff M."/>
            <person name="Boyd L."/>
            <person name="Currie J."/>
            <person name="Angelova A."/>
            <person name="Collura K."/>
            <person name="Wissotski M."/>
            <person name="Ashley E."/>
            <person name="Morrow D."/>
            <person name="Fernandes J."/>
            <person name="Walbot V."/>
            <person name="Yu Y."/>
        </authorList>
    </citation>
    <scope>NUCLEOTIDE SEQUENCE</scope>
    <source>
        <strain evidence="12">B73</strain>
    </source>
</reference>
<feature type="region of interest" description="Disordered" evidence="9">
    <location>
        <begin position="162"/>
        <end position="185"/>
    </location>
</feature>
<dbReference type="GeneID" id="100273997"/>
<dbReference type="GO" id="GO:0031436">
    <property type="term" value="C:BRCA1-BARD1 complex"/>
    <property type="evidence" value="ECO:0000318"/>
    <property type="project" value="GO_Central"/>
</dbReference>
<evidence type="ECO:0000313" key="13">
    <source>
        <dbReference type="EnsemblPlants" id="Zm00001eb245990_P002"/>
    </source>
</evidence>
<feature type="domain" description="BRCT" evidence="10">
    <location>
        <begin position="320"/>
        <end position="394"/>
    </location>
</feature>
<keyword evidence="3" id="KW-0677">Repeat</keyword>
<protein>
    <recommendedName>
        <fullName evidence="15">BRCA1-associated RING domain protein 1</fullName>
    </recommendedName>
</protein>
<reference evidence="14" key="2">
    <citation type="journal article" date="2009" name="Science">
        <title>The B73 maize genome: complexity, diversity, and dynamics.</title>
        <authorList>
            <person name="Schnable P.S."/>
            <person name="Ware D."/>
            <person name="Fulton R.S."/>
            <person name="Stein J.C."/>
            <person name="Wei F."/>
            <person name="Pasternak S."/>
            <person name="Liang C."/>
            <person name="Zhang J."/>
            <person name="Fulton L."/>
            <person name="Graves T.A."/>
            <person name="Minx P."/>
            <person name="Reily A.D."/>
            <person name="Courtney L."/>
            <person name="Kruchowski S.S."/>
            <person name="Tomlinson C."/>
            <person name="Strong C."/>
            <person name="Delehaunty K."/>
            <person name="Fronick C."/>
            <person name="Courtney B."/>
            <person name="Rock S.M."/>
            <person name="Belter E."/>
            <person name="Du F."/>
            <person name="Kim K."/>
            <person name="Abbott R.M."/>
            <person name="Cotton M."/>
            <person name="Levy A."/>
            <person name="Marchetto P."/>
            <person name="Ochoa K."/>
            <person name="Jackson S.M."/>
            <person name="Gillam B."/>
            <person name="Chen W."/>
            <person name="Yan L."/>
            <person name="Higginbotham J."/>
            <person name="Cardenas M."/>
            <person name="Waligorski J."/>
            <person name="Applebaum E."/>
            <person name="Phelps L."/>
            <person name="Falcone J."/>
            <person name="Kanchi K."/>
            <person name="Thane T."/>
            <person name="Scimone A."/>
            <person name="Thane N."/>
            <person name="Henke J."/>
            <person name="Wang T."/>
            <person name="Ruppert J."/>
            <person name="Shah N."/>
            <person name="Rotter K."/>
            <person name="Hodges J."/>
            <person name="Ingenthron E."/>
            <person name="Cordes M."/>
            <person name="Kohlberg S."/>
            <person name="Sgro J."/>
            <person name="Delgado B."/>
            <person name="Mead K."/>
            <person name="Chinwalla A."/>
            <person name="Leonard S."/>
            <person name="Crouse K."/>
            <person name="Collura K."/>
            <person name="Kudrna D."/>
            <person name="Currie J."/>
            <person name="He R."/>
            <person name="Angelova A."/>
            <person name="Rajasekar S."/>
            <person name="Mueller T."/>
            <person name="Lomeli R."/>
            <person name="Scara G."/>
            <person name="Ko A."/>
            <person name="Delaney K."/>
            <person name="Wissotski M."/>
            <person name="Lopez G."/>
            <person name="Campos D."/>
            <person name="Braidotti M."/>
            <person name="Ashley E."/>
            <person name="Golser W."/>
            <person name="Kim H."/>
            <person name="Lee S."/>
            <person name="Lin J."/>
            <person name="Dujmic Z."/>
            <person name="Kim W."/>
            <person name="Talag J."/>
            <person name="Zuccolo A."/>
            <person name="Fan C."/>
            <person name="Sebastian A."/>
            <person name="Kramer M."/>
            <person name="Spiegel L."/>
            <person name="Nascimento L."/>
            <person name="Zutavern T."/>
            <person name="Miller B."/>
            <person name="Ambroise C."/>
            <person name="Muller S."/>
            <person name="Spooner W."/>
            <person name="Narechania A."/>
            <person name="Ren L."/>
            <person name="Wei S."/>
            <person name="Kumari S."/>
            <person name="Faga B."/>
            <person name="Levy M.J."/>
            <person name="McMahan L."/>
            <person name="Van Buren P."/>
            <person name="Vaughn M.W."/>
            <person name="Ying K."/>
            <person name="Yeh C.-T."/>
            <person name="Emrich S.J."/>
            <person name="Jia Y."/>
            <person name="Kalyanaraman A."/>
            <person name="Hsia A.-P."/>
            <person name="Barbazuk W.B."/>
            <person name="Baucom R.S."/>
            <person name="Brutnell T.P."/>
            <person name="Carpita N.C."/>
            <person name="Chaparro C."/>
            <person name="Chia J.-M."/>
            <person name="Deragon J.-M."/>
            <person name="Estill J.C."/>
            <person name="Fu Y."/>
            <person name="Jeddeloh J.A."/>
            <person name="Han Y."/>
            <person name="Lee H."/>
            <person name="Li P."/>
            <person name="Lisch D.R."/>
            <person name="Liu S."/>
            <person name="Liu Z."/>
            <person name="Nagel D.H."/>
            <person name="McCann M.C."/>
            <person name="SanMiguel P."/>
            <person name="Myers A.M."/>
            <person name="Nettleton D."/>
            <person name="Nguyen J."/>
            <person name="Penning B.W."/>
            <person name="Ponnala L."/>
            <person name="Schneider K.L."/>
            <person name="Schwartz D.C."/>
            <person name="Sharma A."/>
            <person name="Soderlund C."/>
            <person name="Springer N.M."/>
            <person name="Sun Q."/>
            <person name="Wang H."/>
            <person name="Waterman M."/>
            <person name="Westerman R."/>
            <person name="Wolfgruber T.K."/>
            <person name="Yang L."/>
            <person name="Yu Y."/>
            <person name="Zhang L."/>
            <person name="Zhou S."/>
            <person name="Zhu Q."/>
            <person name="Bennetzen J.L."/>
            <person name="Dawe R.K."/>
            <person name="Jiang J."/>
            <person name="Jiang N."/>
            <person name="Presting G.G."/>
            <person name="Wessler S.R."/>
            <person name="Aluru S."/>
            <person name="Martienssen R.A."/>
            <person name="Clifton S.W."/>
            <person name="McCombie W.R."/>
            <person name="Wing R.A."/>
            <person name="Wilson R.K."/>
        </authorList>
    </citation>
    <scope>NUCLEOTIDE SEQUENCE [LARGE SCALE GENOMIC DNA]</scope>
    <source>
        <strain evidence="14">cv. B73</strain>
    </source>
</reference>
<dbReference type="AlphaFoldDB" id="B4FYI5"/>
<gene>
    <name evidence="13" type="primary">LOC100273997</name>
</gene>
<dbReference type="GO" id="GO:0004842">
    <property type="term" value="F:ubiquitin-protein transferase activity"/>
    <property type="evidence" value="ECO:0000318"/>
    <property type="project" value="GO_Central"/>
</dbReference>
<feature type="compositionally biased region" description="Basic and acidic residues" evidence="9">
    <location>
        <begin position="173"/>
        <end position="185"/>
    </location>
</feature>
<keyword evidence="6" id="KW-0862">Zinc</keyword>
<dbReference type="Gramene" id="Zm00001eb245990_T002">
    <property type="protein sequence ID" value="Zm00001eb245990_P002"/>
    <property type="gene ID" value="Zm00001eb245990"/>
</dbReference>
<dbReference type="InterPro" id="IPR036420">
    <property type="entry name" value="BRCT_dom_sf"/>
</dbReference>
<dbReference type="InterPro" id="IPR013083">
    <property type="entry name" value="Znf_RING/FYVE/PHD"/>
</dbReference>
<comment type="subcellular location">
    <subcellularLocation>
        <location evidence="1">Nucleus</location>
    </subcellularLocation>
</comment>
<keyword evidence="4" id="KW-0227">DNA damage</keyword>
<evidence type="ECO:0000256" key="3">
    <source>
        <dbReference type="ARBA" id="ARBA00022737"/>
    </source>
</evidence>
<dbReference type="PANTHER" id="PTHR13763">
    <property type="entry name" value="BREAST CANCER TYPE 1 SUSCEPTIBILITY PROTEIN BRCA1"/>
    <property type="match status" value="1"/>
</dbReference>
<feature type="compositionally biased region" description="Polar residues" evidence="9">
    <location>
        <begin position="163"/>
        <end position="172"/>
    </location>
</feature>
<dbReference type="InterPro" id="IPR001357">
    <property type="entry name" value="BRCT_dom"/>
</dbReference>
<reference evidence="13" key="3">
    <citation type="submission" date="2019-07" db="EMBL/GenBank/DDBJ databases">
        <authorList>
            <person name="Seetharam A."/>
            <person name="Woodhouse M."/>
            <person name="Cannon E."/>
        </authorList>
    </citation>
    <scope>NUCLEOTIDE SEQUENCE [LARGE SCALE GENOMIC DNA]</scope>
    <source>
        <strain evidence="13">cv. B73</strain>
    </source>
</reference>
<dbReference type="PANTHER" id="PTHR13763:SF6">
    <property type="entry name" value="OS05G0486600 PROTEIN"/>
    <property type="match status" value="1"/>
</dbReference>
<dbReference type="EMBL" id="BT042173">
    <property type="protein sequence ID" value="ACF87178.1"/>
    <property type="molecule type" value="mRNA"/>
</dbReference>
<dbReference type="RefSeq" id="NP_001141855.1">
    <property type="nucleotide sequence ID" value="NM_001148383.1"/>
</dbReference>
<evidence type="ECO:0000256" key="5">
    <source>
        <dbReference type="ARBA" id="ARBA00022771"/>
    </source>
</evidence>
<evidence type="ECO:0000313" key="12">
    <source>
        <dbReference type="EMBL" id="ACF87178.1"/>
    </source>
</evidence>
<organism evidence="12">
    <name type="scientific">Zea mays</name>
    <name type="common">Maize</name>
    <dbReference type="NCBI Taxonomy" id="4577"/>
    <lineage>
        <taxon>Eukaryota</taxon>
        <taxon>Viridiplantae</taxon>
        <taxon>Streptophyta</taxon>
        <taxon>Embryophyta</taxon>
        <taxon>Tracheophyta</taxon>
        <taxon>Spermatophyta</taxon>
        <taxon>Magnoliopsida</taxon>
        <taxon>Liliopsida</taxon>
        <taxon>Poales</taxon>
        <taxon>Poaceae</taxon>
        <taxon>PACMAD clade</taxon>
        <taxon>Panicoideae</taxon>
        <taxon>Andropogonodae</taxon>
        <taxon>Andropogoneae</taxon>
        <taxon>Tripsacinae</taxon>
        <taxon>Zea</taxon>
    </lineage>
</organism>
<dbReference type="HOGENOM" id="CLU_025968_0_0_1"/>
<dbReference type="PROSITE" id="PS50172">
    <property type="entry name" value="BRCT"/>
    <property type="match status" value="1"/>
</dbReference>
<dbReference type="Gene3D" id="3.40.50.10190">
    <property type="entry name" value="BRCT domain"/>
    <property type="match status" value="1"/>
</dbReference>
<evidence type="ECO:0000256" key="2">
    <source>
        <dbReference type="ARBA" id="ARBA00022723"/>
    </source>
</evidence>
<keyword evidence="2" id="KW-0479">Metal-binding</keyword>
<keyword evidence="5" id="KW-0863">Zinc-finger</keyword>
<feature type="compositionally biased region" description="Basic and acidic residues" evidence="9">
    <location>
        <begin position="475"/>
        <end position="489"/>
    </location>
</feature>
<name>B4FYI5_MAIZE</name>
<proteinExistence type="evidence at transcript level"/>
<evidence type="ECO:0000256" key="6">
    <source>
        <dbReference type="ARBA" id="ARBA00022833"/>
    </source>
</evidence>
<dbReference type="PROSITE" id="PS51805">
    <property type="entry name" value="EPHD"/>
    <property type="match status" value="1"/>
</dbReference>
<evidence type="ECO:0000313" key="14">
    <source>
        <dbReference type="Proteomes" id="UP000007305"/>
    </source>
</evidence>
<dbReference type="FunFam" id="3.40.50.10190:FF:000006">
    <property type="entry name" value="Breast cancer type 1 susceptibility protein homolog"/>
    <property type="match status" value="1"/>
</dbReference>
<evidence type="ECO:0000256" key="7">
    <source>
        <dbReference type="ARBA" id="ARBA00023204"/>
    </source>
</evidence>
<evidence type="ECO:0000256" key="9">
    <source>
        <dbReference type="SAM" id="MobiDB-lite"/>
    </source>
</evidence>
<keyword evidence="8" id="KW-0539">Nucleus</keyword>
<dbReference type="Pfam" id="PF00533">
    <property type="entry name" value="BRCT"/>
    <property type="match status" value="1"/>
</dbReference>
<dbReference type="Gene3D" id="3.30.40.10">
    <property type="entry name" value="Zinc/RING finger domain, C3HC4 (zinc finger)"/>
    <property type="match status" value="1"/>
</dbReference>
<evidence type="ECO:0008006" key="15">
    <source>
        <dbReference type="Google" id="ProtNLM"/>
    </source>
</evidence>
<evidence type="ECO:0000256" key="8">
    <source>
        <dbReference type="ARBA" id="ARBA00023242"/>
    </source>
</evidence>
<evidence type="ECO:0000259" key="11">
    <source>
        <dbReference type="PROSITE" id="PS51805"/>
    </source>
</evidence>
<dbReference type="GO" id="GO:0008270">
    <property type="term" value="F:zinc ion binding"/>
    <property type="evidence" value="ECO:0007669"/>
    <property type="project" value="UniProtKB-KW"/>
</dbReference>
<dbReference type="InterPro" id="IPR031099">
    <property type="entry name" value="BRCA1-associated"/>
</dbReference>
<feature type="compositionally biased region" description="Basic and acidic residues" evidence="9">
    <location>
        <begin position="268"/>
        <end position="284"/>
    </location>
</feature>
<dbReference type="OrthoDB" id="6105938at2759"/>